<dbReference type="PROSITE" id="PS00665">
    <property type="entry name" value="DHDPS_1"/>
    <property type="match status" value="1"/>
</dbReference>
<keyword evidence="2" id="KW-0704">Schiff base</keyword>
<dbReference type="EMBL" id="UINC01026408">
    <property type="protein sequence ID" value="SVB03801.1"/>
    <property type="molecule type" value="Genomic_DNA"/>
</dbReference>
<evidence type="ECO:0000256" key="2">
    <source>
        <dbReference type="ARBA" id="ARBA00023270"/>
    </source>
</evidence>
<dbReference type="AlphaFoldDB" id="A0A382AR83"/>
<dbReference type="Gene3D" id="3.20.20.70">
    <property type="entry name" value="Aldolase class I"/>
    <property type="match status" value="1"/>
</dbReference>
<dbReference type="InterPro" id="IPR020624">
    <property type="entry name" value="Schiff_base-form_aldolases_CS"/>
</dbReference>
<organism evidence="3">
    <name type="scientific">marine metagenome</name>
    <dbReference type="NCBI Taxonomy" id="408172"/>
    <lineage>
        <taxon>unclassified sequences</taxon>
        <taxon>metagenomes</taxon>
        <taxon>ecological metagenomes</taxon>
    </lineage>
</organism>
<evidence type="ECO:0008006" key="4">
    <source>
        <dbReference type="Google" id="ProtNLM"/>
    </source>
</evidence>
<dbReference type="PANTHER" id="PTHR42849">
    <property type="entry name" value="N-ACETYLNEURAMINATE LYASE"/>
    <property type="match status" value="1"/>
</dbReference>
<dbReference type="Pfam" id="PF00701">
    <property type="entry name" value="DHDPS"/>
    <property type="match status" value="1"/>
</dbReference>
<keyword evidence="1" id="KW-0456">Lyase</keyword>
<evidence type="ECO:0000313" key="3">
    <source>
        <dbReference type="EMBL" id="SVB03801.1"/>
    </source>
</evidence>
<evidence type="ECO:0000256" key="1">
    <source>
        <dbReference type="ARBA" id="ARBA00023239"/>
    </source>
</evidence>
<dbReference type="InterPro" id="IPR013785">
    <property type="entry name" value="Aldolase_TIM"/>
</dbReference>
<protein>
    <recommendedName>
        <fullName evidence="4">Dihydrodipicolinate synthase family protein</fullName>
    </recommendedName>
</protein>
<dbReference type="GO" id="GO:0019262">
    <property type="term" value="P:N-acetylneuraminate catabolic process"/>
    <property type="evidence" value="ECO:0007669"/>
    <property type="project" value="TreeGrafter"/>
</dbReference>
<feature type="non-terminal residue" evidence="3">
    <location>
        <position position="83"/>
    </location>
</feature>
<sequence>MPSFGPGDLTGILPPMVTPFNEGDESISEDALRQDITYMIDVGKVHGIVVGGSTGEGHTLTTDELRTLVGITVDEVGRRIPVV</sequence>
<dbReference type="InterPro" id="IPR002220">
    <property type="entry name" value="DapA-like"/>
</dbReference>
<dbReference type="SUPFAM" id="SSF51569">
    <property type="entry name" value="Aldolase"/>
    <property type="match status" value="1"/>
</dbReference>
<accession>A0A382AR83</accession>
<dbReference type="PANTHER" id="PTHR42849:SF1">
    <property type="entry name" value="N-ACETYLNEURAMINATE LYASE"/>
    <property type="match status" value="1"/>
</dbReference>
<reference evidence="3" key="1">
    <citation type="submission" date="2018-05" db="EMBL/GenBank/DDBJ databases">
        <authorList>
            <person name="Lanie J.A."/>
            <person name="Ng W.-L."/>
            <person name="Kazmierczak K.M."/>
            <person name="Andrzejewski T.M."/>
            <person name="Davidsen T.M."/>
            <person name="Wayne K.J."/>
            <person name="Tettelin H."/>
            <person name="Glass J.I."/>
            <person name="Rusch D."/>
            <person name="Podicherti R."/>
            <person name="Tsui H.-C.T."/>
            <person name="Winkler M.E."/>
        </authorList>
    </citation>
    <scope>NUCLEOTIDE SEQUENCE</scope>
</reference>
<name>A0A382AR83_9ZZZZ</name>
<dbReference type="GO" id="GO:0008747">
    <property type="term" value="F:N-acetylneuraminate lyase activity"/>
    <property type="evidence" value="ECO:0007669"/>
    <property type="project" value="TreeGrafter"/>
</dbReference>
<dbReference type="GO" id="GO:0005829">
    <property type="term" value="C:cytosol"/>
    <property type="evidence" value="ECO:0007669"/>
    <property type="project" value="TreeGrafter"/>
</dbReference>
<dbReference type="PRINTS" id="PR00146">
    <property type="entry name" value="DHPICSNTHASE"/>
</dbReference>
<gene>
    <name evidence="3" type="ORF">METZ01_LOCUS156655</name>
</gene>
<proteinExistence type="predicted"/>